<dbReference type="Pfam" id="PF02518">
    <property type="entry name" value="HATPase_c"/>
    <property type="match status" value="1"/>
</dbReference>
<evidence type="ECO:0000259" key="13">
    <source>
        <dbReference type="PROSITE" id="PS50110"/>
    </source>
</evidence>
<dbReference type="InterPro" id="IPR011006">
    <property type="entry name" value="CheY-like_superfamily"/>
</dbReference>
<keyword evidence="8" id="KW-0902">Two-component regulatory system</keyword>
<dbReference type="InterPro" id="IPR001789">
    <property type="entry name" value="Sig_transdc_resp-reg_receiver"/>
</dbReference>
<dbReference type="InterPro" id="IPR036890">
    <property type="entry name" value="HATPase_C_sf"/>
</dbReference>
<dbReference type="PROSITE" id="PS50109">
    <property type="entry name" value="HIS_KIN"/>
    <property type="match status" value="1"/>
</dbReference>
<evidence type="ECO:0000313" key="17">
    <source>
        <dbReference type="Proteomes" id="UP001209694"/>
    </source>
</evidence>
<feature type="domain" description="PAC" evidence="15">
    <location>
        <begin position="270"/>
        <end position="322"/>
    </location>
</feature>
<dbReference type="NCBIfam" id="TIGR00229">
    <property type="entry name" value="sensory_box"/>
    <property type="match status" value="2"/>
</dbReference>
<dbReference type="Pfam" id="PF00512">
    <property type="entry name" value="HisKA"/>
    <property type="match status" value="1"/>
</dbReference>
<dbReference type="CDD" id="cd00130">
    <property type="entry name" value="PAS"/>
    <property type="match status" value="2"/>
</dbReference>
<dbReference type="SMART" id="SM00091">
    <property type="entry name" value="PAS"/>
    <property type="match status" value="2"/>
</dbReference>
<dbReference type="InterPro" id="IPR035965">
    <property type="entry name" value="PAS-like_dom_sf"/>
</dbReference>
<evidence type="ECO:0000259" key="15">
    <source>
        <dbReference type="PROSITE" id="PS50113"/>
    </source>
</evidence>
<keyword evidence="6" id="KW-0418">Kinase</keyword>
<evidence type="ECO:0000256" key="11">
    <source>
        <dbReference type="PROSITE-ProRule" id="PRU00169"/>
    </source>
</evidence>
<dbReference type="GO" id="GO:0005524">
    <property type="term" value="F:ATP binding"/>
    <property type="evidence" value="ECO:0007669"/>
    <property type="project" value="UniProtKB-KW"/>
</dbReference>
<evidence type="ECO:0000256" key="3">
    <source>
        <dbReference type="ARBA" id="ARBA00022553"/>
    </source>
</evidence>
<dbReference type="RefSeq" id="WP_265355594.1">
    <property type="nucleotide sequence ID" value="NZ_JAMQPS010000001.1"/>
</dbReference>
<dbReference type="InterPro" id="IPR013656">
    <property type="entry name" value="PAS_4"/>
</dbReference>
<evidence type="ECO:0000256" key="5">
    <source>
        <dbReference type="ARBA" id="ARBA00022741"/>
    </source>
</evidence>
<evidence type="ECO:0000256" key="7">
    <source>
        <dbReference type="ARBA" id="ARBA00022840"/>
    </source>
</evidence>
<dbReference type="Pfam" id="PF00072">
    <property type="entry name" value="Response_reg"/>
    <property type="match status" value="1"/>
</dbReference>
<dbReference type="GO" id="GO:0006355">
    <property type="term" value="P:regulation of DNA-templated transcription"/>
    <property type="evidence" value="ECO:0007669"/>
    <property type="project" value="InterPro"/>
</dbReference>
<dbReference type="SMART" id="SM00448">
    <property type="entry name" value="REC"/>
    <property type="match status" value="1"/>
</dbReference>
<dbReference type="FunFam" id="1.10.287.130:FF:000002">
    <property type="entry name" value="Two-component osmosensing histidine kinase"/>
    <property type="match status" value="1"/>
</dbReference>
<dbReference type="PROSITE" id="PS50110">
    <property type="entry name" value="RESPONSE_REGULATORY"/>
    <property type="match status" value="1"/>
</dbReference>
<evidence type="ECO:0000256" key="10">
    <source>
        <dbReference type="ARBA" id="ARBA00068150"/>
    </source>
</evidence>
<dbReference type="Gene3D" id="3.30.450.20">
    <property type="entry name" value="PAS domain"/>
    <property type="match status" value="2"/>
</dbReference>
<keyword evidence="7 16" id="KW-0067">ATP-binding</keyword>
<protein>
    <recommendedName>
        <fullName evidence="10">Sensory/regulatory protein RpfC</fullName>
        <ecNumber evidence="2">2.7.13.3</ecNumber>
    </recommendedName>
</protein>
<reference evidence="16" key="1">
    <citation type="submission" date="2022-06" db="EMBL/GenBank/DDBJ databases">
        <title>Leptospira isolates from biofilms formed at urban environments.</title>
        <authorList>
            <person name="Ribeiro P.S."/>
            <person name="Sousa T."/>
            <person name="Carvalho N."/>
            <person name="Aburjaile F."/>
            <person name="Neves F."/>
            <person name="Oliveira D."/>
            <person name="Blanco L."/>
            <person name="Lima J."/>
            <person name="Costa F."/>
            <person name="Brenig B."/>
            <person name="Soares S."/>
            <person name="Ramos R."/>
            <person name="Goes-Neto A."/>
            <person name="Matiuzzi M."/>
            <person name="Azevedo V."/>
            <person name="Ristow P."/>
        </authorList>
    </citation>
    <scope>NUCLEOTIDE SEQUENCE</scope>
    <source>
        <strain evidence="16">VSF7</strain>
    </source>
</reference>
<keyword evidence="4" id="KW-0808">Transferase</keyword>
<dbReference type="InterPro" id="IPR000700">
    <property type="entry name" value="PAS-assoc_C"/>
</dbReference>
<evidence type="ECO:0000313" key="16">
    <source>
        <dbReference type="EMBL" id="MCW7513536.1"/>
    </source>
</evidence>
<proteinExistence type="predicted"/>
<dbReference type="PANTHER" id="PTHR45339:SF1">
    <property type="entry name" value="HYBRID SIGNAL TRANSDUCTION HISTIDINE KINASE J"/>
    <property type="match status" value="1"/>
</dbReference>
<feature type="domain" description="Histidine kinase" evidence="12">
    <location>
        <begin position="340"/>
        <end position="561"/>
    </location>
</feature>
<comment type="caution">
    <text evidence="16">The sequence shown here is derived from an EMBL/GenBank/DDBJ whole genome shotgun (WGS) entry which is preliminary data.</text>
</comment>
<dbReference type="InterPro" id="IPR003661">
    <property type="entry name" value="HisK_dim/P_dom"/>
</dbReference>
<dbReference type="InterPro" id="IPR001610">
    <property type="entry name" value="PAC"/>
</dbReference>
<dbReference type="FunFam" id="3.30.565.10:FF:000010">
    <property type="entry name" value="Sensor histidine kinase RcsC"/>
    <property type="match status" value="1"/>
</dbReference>
<comment type="subunit">
    <text evidence="9">At low DSF concentrations, interacts with RpfF.</text>
</comment>
<evidence type="ECO:0000256" key="2">
    <source>
        <dbReference type="ARBA" id="ARBA00012438"/>
    </source>
</evidence>
<dbReference type="Gene3D" id="1.10.287.130">
    <property type="match status" value="1"/>
</dbReference>
<dbReference type="InterPro" id="IPR005467">
    <property type="entry name" value="His_kinase_dom"/>
</dbReference>
<dbReference type="SMART" id="SM00387">
    <property type="entry name" value="HATPase_c"/>
    <property type="match status" value="1"/>
</dbReference>
<dbReference type="SUPFAM" id="SSF55874">
    <property type="entry name" value="ATPase domain of HSP90 chaperone/DNA topoisomerase II/histidine kinase"/>
    <property type="match status" value="1"/>
</dbReference>
<dbReference type="InterPro" id="IPR004358">
    <property type="entry name" value="Sig_transdc_His_kin-like_C"/>
</dbReference>
<dbReference type="SMART" id="SM00086">
    <property type="entry name" value="PAC"/>
    <property type="match status" value="2"/>
</dbReference>
<dbReference type="CDD" id="cd17546">
    <property type="entry name" value="REC_hyHK_CKI1_RcsC-like"/>
    <property type="match status" value="1"/>
</dbReference>
<dbReference type="Gene3D" id="3.40.50.2300">
    <property type="match status" value="1"/>
</dbReference>
<evidence type="ECO:0000256" key="9">
    <source>
        <dbReference type="ARBA" id="ARBA00064003"/>
    </source>
</evidence>
<dbReference type="InterPro" id="IPR003594">
    <property type="entry name" value="HATPase_dom"/>
</dbReference>
<evidence type="ECO:0000256" key="4">
    <source>
        <dbReference type="ARBA" id="ARBA00022679"/>
    </source>
</evidence>
<keyword evidence="3 11" id="KW-0597">Phosphoprotein</keyword>
<feature type="modified residue" description="4-aspartylphosphate" evidence="11">
    <location>
        <position position="640"/>
    </location>
</feature>
<dbReference type="PRINTS" id="PR00344">
    <property type="entry name" value="BCTRLSENSOR"/>
</dbReference>
<dbReference type="InterPro" id="IPR013767">
    <property type="entry name" value="PAS_fold"/>
</dbReference>
<feature type="domain" description="Response regulatory" evidence="13">
    <location>
        <begin position="591"/>
        <end position="710"/>
    </location>
</feature>
<dbReference type="CDD" id="cd00082">
    <property type="entry name" value="HisKA"/>
    <property type="match status" value="1"/>
</dbReference>
<dbReference type="InterPro" id="IPR036097">
    <property type="entry name" value="HisK_dim/P_sf"/>
</dbReference>
<name>A0AAW5UVP6_9LEPT</name>
<dbReference type="AlphaFoldDB" id="A0AAW5UVP6"/>
<dbReference type="CDD" id="cd16922">
    <property type="entry name" value="HATPase_EvgS-ArcB-TorS-like"/>
    <property type="match status" value="1"/>
</dbReference>
<dbReference type="GO" id="GO:0000155">
    <property type="term" value="F:phosphorelay sensor kinase activity"/>
    <property type="evidence" value="ECO:0007669"/>
    <property type="project" value="InterPro"/>
</dbReference>
<dbReference type="Proteomes" id="UP001209694">
    <property type="component" value="Unassembled WGS sequence"/>
</dbReference>
<accession>A0AAW5UVP6</accession>
<evidence type="ECO:0000259" key="14">
    <source>
        <dbReference type="PROSITE" id="PS50112"/>
    </source>
</evidence>
<dbReference type="SMART" id="SM00388">
    <property type="entry name" value="HisKA"/>
    <property type="match status" value="1"/>
</dbReference>
<keyword evidence="5" id="KW-0547">Nucleotide-binding</keyword>
<evidence type="ECO:0000256" key="8">
    <source>
        <dbReference type="ARBA" id="ARBA00023012"/>
    </source>
</evidence>
<comment type="catalytic activity">
    <reaction evidence="1">
        <text>ATP + protein L-histidine = ADP + protein N-phospho-L-histidine.</text>
        <dbReference type="EC" id="2.7.13.3"/>
    </reaction>
</comment>
<dbReference type="EC" id="2.7.13.3" evidence="2"/>
<feature type="domain" description="PAS" evidence="14">
    <location>
        <begin position="192"/>
        <end position="247"/>
    </location>
</feature>
<dbReference type="Gene3D" id="3.30.565.10">
    <property type="entry name" value="Histidine kinase-like ATPase, C-terminal domain"/>
    <property type="match status" value="1"/>
</dbReference>
<organism evidence="16 17">
    <name type="scientific">Leptospira levettii</name>
    <dbReference type="NCBI Taxonomy" id="2023178"/>
    <lineage>
        <taxon>Bacteria</taxon>
        <taxon>Pseudomonadati</taxon>
        <taxon>Spirochaetota</taxon>
        <taxon>Spirochaetia</taxon>
        <taxon>Leptospirales</taxon>
        <taxon>Leptospiraceae</taxon>
        <taxon>Leptospira</taxon>
    </lineage>
</organism>
<dbReference type="EMBL" id="JAMQQD010000001">
    <property type="protein sequence ID" value="MCW7513536.1"/>
    <property type="molecule type" value="Genomic_DNA"/>
</dbReference>
<dbReference type="PANTHER" id="PTHR45339">
    <property type="entry name" value="HYBRID SIGNAL TRANSDUCTION HISTIDINE KINASE J"/>
    <property type="match status" value="1"/>
</dbReference>
<dbReference type="Pfam" id="PF00989">
    <property type="entry name" value="PAS"/>
    <property type="match status" value="1"/>
</dbReference>
<evidence type="ECO:0000256" key="6">
    <source>
        <dbReference type="ARBA" id="ARBA00022777"/>
    </source>
</evidence>
<dbReference type="SUPFAM" id="SSF47384">
    <property type="entry name" value="Homodimeric domain of signal transducing histidine kinase"/>
    <property type="match status" value="1"/>
</dbReference>
<dbReference type="InterPro" id="IPR000014">
    <property type="entry name" value="PAS"/>
</dbReference>
<dbReference type="SUPFAM" id="SSF55785">
    <property type="entry name" value="PYP-like sensor domain (PAS domain)"/>
    <property type="match status" value="2"/>
</dbReference>
<dbReference type="PROSITE" id="PS50113">
    <property type="entry name" value="PAC"/>
    <property type="match status" value="1"/>
</dbReference>
<dbReference type="PROSITE" id="PS50112">
    <property type="entry name" value="PAS"/>
    <property type="match status" value="1"/>
</dbReference>
<sequence length="718" mass="80054">MNQKKRESKSTSKKNHFPILDFQTIFRSLPELYMLLDLDFSIIDISDAYAKATLIERENVVGHNLFEVFPDNPADHSADGVKQLRSSLTQVLNYKRTSTMALQKYDITKPDGSGFEVRYWSPRNSPVFDLNGELVCIVHKVEDVTDFVFLKEQKVQQSELTDEMTERISKMESEVITRAKEVIEKNEALLNSEQNLSITLSSIGDAVLATDEHGVINRLNPVAESLTGWTEREVIGKNVSEVLQLVYASSGLPKSIPIFEVISKGSAKESSQDGILIHRYGRKINIADTCSPIRNKNGEIIGSILVFRDISEEFAAKTFLEKAKENAEMANKAKDSFLATMSHEIRTPLSGLIGMLELLNQTNLNEDQKSLVNNALVSGNSLLRILSDILDLSKIEEGKLELSLQPTSIRRLLSEVVTTYLQIASSKRLTLSYEVDENIADAHIVDPLRLSQIINNFVSNGIKFTVKGSIKVSANLIKNIDTLQQIQFSVTDTGIGLSESDQSKLFQSYTQATADTARLYGGTGLGLSICMRLSELMDGNITIDSSLGNGSTFSIILSLPTSKIDTENQNSKEKILVTIEPLHFSESYIPRILAVDDNSVNLEIIKRQLKVFGLQVDGADDGEKALQLWLNHTYDLIITDCHMPVKDGYLLTQEIRNIEKSNFAKRIPIIGYTANALAEERDYCLSIGMDELLIKPARLANVRETLVKWLPKQVKSIG</sequence>
<dbReference type="Pfam" id="PF08448">
    <property type="entry name" value="PAS_4"/>
    <property type="match status" value="1"/>
</dbReference>
<dbReference type="SUPFAM" id="SSF52172">
    <property type="entry name" value="CheY-like"/>
    <property type="match status" value="1"/>
</dbReference>
<gene>
    <name evidence="16" type="ORF">ND810_00090</name>
</gene>
<evidence type="ECO:0000256" key="1">
    <source>
        <dbReference type="ARBA" id="ARBA00000085"/>
    </source>
</evidence>
<evidence type="ECO:0000259" key="12">
    <source>
        <dbReference type="PROSITE" id="PS50109"/>
    </source>
</evidence>